<accession>A0A4P2PWF8</accession>
<dbReference type="InterPro" id="IPR001128">
    <property type="entry name" value="Cyt_P450"/>
</dbReference>
<evidence type="ECO:0000256" key="4">
    <source>
        <dbReference type="ARBA" id="ARBA00023002"/>
    </source>
</evidence>
<protein>
    <submittedName>
        <fullName evidence="8">Cytochrome P450</fullName>
    </submittedName>
</protein>
<evidence type="ECO:0000313" key="9">
    <source>
        <dbReference type="Proteomes" id="UP000295781"/>
    </source>
</evidence>
<keyword evidence="2 7" id="KW-0349">Heme</keyword>
<name>A0A4P2PWF8_SORCE</name>
<dbReference type="GO" id="GO:0016705">
    <property type="term" value="F:oxidoreductase activity, acting on paired donors, with incorporation or reduction of molecular oxygen"/>
    <property type="evidence" value="ECO:0007669"/>
    <property type="project" value="InterPro"/>
</dbReference>
<dbReference type="SUPFAM" id="SSF48264">
    <property type="entry name" value="Cytochrome P450"/>
    <property type="match status" value="1"/>
</dbReference>
<evidence type="ECO:0000256" key="7">
    <source>
        <dbReference type="RuleBase" id="RU000461"/>
    </source>
</evidence>
<dbReference type="Pfam" id="PF00067">
    <property type="entry name" value="p450"/>
    <property type="match status" value="1"/>
</dbReference>
<proteinExistence type="inferred from homology"/>
<keyword evidence="6 7" id="KW-0503">Monooxygenase</keyword>
<dbReference type="PANTHER" id="PTHR46696">
    <property type="entry name" value="P450, PUTATIVE (EUROFUNG)-RELATED"/>
    <property type="match status" value="1"/>
</dbReference>
<dbReference type="PROSITE" id="PS00086">
    <property type="entry name" value="CYTOCHROME_P450"/>
    <property type="match status" value="1"/>
</dbReference>
<evidence type="ECO:0000256" key="1">
    <source>
        <dbReference type="ARBA" id="ARBA00010617"/>
    </source>
</evidence>
<dbReference type="RefSeq" id="WP_165373072.1">
    <property type="nucleotide sequence ID" value="NZ_CP012670.1"/>
</dbReference>
<dbReference type="GO" id="GO:0004497">
    <property type="term" value="F:monooxygenase activity"/>
    <property type="evidence" value="ECO:0007669"/>
    <property type="project" value="UniProtKB-KW"/>
</dbReference>
<dbReference type="EMBL" id="CP012670">
    <property type="protein sequence ID" value="AUX20901.1"/>
    <property type="molecule type" value="Genomic_DNA"/>
</dbReference>
<reference evidence="8 9" key="1">
    <citation type="submission" date="2015-09" db="EMBL/GenBank/DDBJ databases">
        <title>Sorangium comparison.</title>
        <authorList>
            <person name="Zaburannyi N."/>
            <person name="Bunk B."/>
            <person name="Overmann J."/>
            <person name="Mueller R."/>
        </authorList>
    </citation>
    <scope>NUCLEOTIDE SEQUENCE [LARGE SCALE GENOMIC DNA]</scope>
    <source>
        <strain evidence="8 9">So ceGT47</strain>
    </source>
</reference>
<dbReference type="PRINTS" id="PR00359">
    <property type="entry name" value="BP450"/>
</dbReference>
<dbReference type="CDD" id="cd11078">
    <property type="entry name" value="CYP130-like"/>
    <property type="match status" value="1"/>
</dbReference>
<dbReference type="Gene3D" id="1.10.630.10">
    <property type="entry name" value="Cytochrome P450"/>
    <property type="match status" value="1"/>
</dbReference>
<evidence type="ECO:0000256" key="6">
    <source>
        <dbReference type="ARBA" id="ARBA00023033"/>
    </source>
</evidence>
<evidence type="ECO:0000256" key="3">
    <source>
        <dbReference type="ARBA" id="ARBA00022723"/>
    </source>
</evidence>
<dbReference type="PANTHER" id="PTHR46696:SF1">
    <property type="entry name" value="CYTOCHROME P450 YJIB-RELATED"/>
    <property type="match status" value="1"/>
</dbReference>
<organism evidence="8 9">
    <name type="scientific">Sorangium cellulosum</name>
    <name type="common">Polyangium cellulosum</name>
    <dbReference type="NCBI Taxonomy" id="56"/>
    <lineage>
        <taxon>Bacteria</taxon>
        <taxon>Pseudomonadati</taxon>
        <taxon>Myxococcota</taxon>
        <taxon>Polyangia</taxon>
        <taxon>Polyangiales</taxon>
        <taxon>Polyangiaceae</taxon>
        <taxon>Sorangium</taxon>
    </lineage>
</organism>
<dbReference type="Proteomes" id="UP000295781">
    <property type="component" value="Chromosome"/>
</dbReference>
<dbReference type="InterPro" id="IPR002397">
    <property type="entry name" value="Cyt_P450_B"/>
</dbReference>
<dbReference type="GO" id="GO:0005506">
    <property type="term" value="F:iron ion binding"/>
    <property type="evidence" value="ECO:0007669"/>
    <property type="project" value="InterPro"/>
</dbReference>
<dbReference type="GO" id="GO:0020037">
    <property type="term" value="F:heme binding"/>
    <property type="evidence" value="ECO:0007669"/>
    <property type="project" value="InterPro"/>
</dbReference>
<keyword evidence="5 7" id="KW-0408">Iron</keyword>
<gene>
    <name evidence="8" type="ORF">SOCEGT47_013770</name>
</gene>
<sequence length="395" mass="43333">MRHRMDVLAPQVRANPYPHYAELRRDNPVCQVDPGGMWAVSRYADVLFVLKSPEIFSSQGFKAAWQPPWVGYNPLANSMLALDPPEHTRMRALIHRAFGARTVARLEPRVRAVAEELADGLAGGEVDFIDALAMPLPAFVIGEVLGLDGGLRARFKRWADDILSVTPDPEPPAHAGRIRTTIAELTGYLGEVVAARRRAPADDTVSDLIRAELDGQALTDTEIIDFLVLLLLGGLETTTHLLGNALRFLAEHPEMMRRLCAAPDLVPLFVEEALRHDGPSQSVPRLTTREVSLAGVTLPRGAPVLALVASANRDERQFPDPDRFDLHRGSHGGLQFGHGIHFCIGAALARMEARAALEALVARFRRVERGPGEILYNSTLTVRGPVALPLRFIAR</sequence>
<dbReference type="InterPro" id="IPR036396">
    <property type="entry name" value="Cyt_P450_sf"/>
</dbReference>
<comment type="similarity">
    <text evidence="1 7">Belongs to the cytochrome P450 family.</text>
</comment>
<dbReference type="AlphaFoldDB" id="A0A4P2PWF8"/>
<evidence type="ECO:0000256" key="2">
    <source>
        <dbReference type="ARBA" id="ARBA00022617"/>
    </source>
</evidence>
<keyword evidence="4 7" id="KW-0560">Oxidoreductase</keyword>
<keyword evidence="3 7" id="KW-0479">Metal-binding</keyword>
<evidence type="ECO:0000256" key="5">
    <source>
        <dbReference type="ARBA" id="ARBA00023004"/>
    </source>
</evidence>
<dbReference type="FunFam" id="1.10.630.10:FF:000018">
    <property type="entry name" value="Cytochrome P450 monooxygenase"/>
    <property type="match status" value="1"/>
</dbReference>
<dbReference type="InterPro" id="IPR017972">
    <property type="entry name" value="Cyt_P450_CS"/>
</dbReference>
<evidence type="ECO:0000313" key="8">
    <source>
        <dbReference type="EMBL" id="AUX20901.1"/>
    </source>
</evidence>